<comment type="caution">
    <text evidence="3">The sequence shown here is derived from an EMBL/GenBank/DDBJ whole genome shotgun (WGS) entry which is preliminary data.</text>
</comment>
<dbReference type="InterPro" id="IPR034430">
    <property type="entry name" value="PSY"/>
</dbReference>
<feature type="signal peptide" evidence="2">
    <location>
        <begin position="1"/>
        <end position="22"/>
    </location>
</feature>
<evidence type="ECO:0000313" key="3">
    <source>
        <dbReference type="EMBL" id="RXH84870.1"/>
    </source>
</evidence>
<dbReference type="AlphaFoldDB" id="A0A498INM6"/>
<name>A0A498INM6_MALDO</name>
<gene>
    <name evidence="3" type="ORF">DVH24_041638</name>
</gene>
<evidence type="ECO:0000313" key="4">
    <source>
        <dbReference type="Proteomes" id="UP000290289"/>
    </source>
</evidence>
<dbReference type="PANTHER" id="PTHR37177">
    <property type="entry name" value="PROTEIN PSY1"/>
    <property type="match status" value="1"/>
</dbReference>
<proteinExistence type="predicted"/>
<keyword evidence="2" id="KW-0732">Signal</keyword>
<evidence type="ECO:0000256" key="2">
    <source>
        <dbReference type="SAM" id="SignalP"/>
    </source>
</evidence>
<feature type="region of interest" description="Disordered" evidence="1">
    <location>
        <begin position="46"/>
        <end position="80"/>
    </location>
</feature>
<accession>A0A498INM6</accession>
<dbReference type="Proteomes" id="UP000290289">
    <property type="component" value="Chromosome 11"/>
</dbReference>
<dbReference type="EMBL" id="RDQH01000337">
    <property type="protein sequence ID" value="RXH84870.1"/>
    <property type="molecule type" value="Genomic_DNA"/>
</dbReference>
<dbReference type="PANTHER" id="PTHR37177:SF4">
    <property type="entry name" value="PROTEIN PSY1"/>
    <property type="match status" value="1"/>
</dbReference>
<evidence type="ECO:0000256" key="1">
    <source>
        <dbReference type="SAM" id="MobiDB-lite"/>
    </source>
</evidence>
<sequence>MGFGGTQLCVCLLLAFAVISSARNTVLFSDDEVVMAMKMEGRSLRVTTNDYDDPTANRGHDPSAFAPSRVRSGGGGGRKG</sequence>
<protein>
    <submittedName>
        <fullName evidence="3">Uncharacterized protein</fullName>
    </submittedName>
</protein>
<feature type="chain" id="PRO_5019776687" evidence="2">
    <location>
        <begin position="23"/>
        <end position="80"/>
    </location>
</feature>
<keyword evidence="4" id="KW-1185">Reference proteome</keyword>
<reference evidence="3 4" key="1">
    <citation type="submission" date="2018-10" db="EMBL/GenBank/DDBJ databases">
        <title>A high-quality apple genome assembly.</title>
        <authorList>
            <person name="Hu J."/>
        </authorList>
    </citation>
    <scope>NUCLEOTIDE SEQUENCE [LARGE SCALE GENOMIC DNA]</scope>
    <source>
        <strain evidence="4">cv. HFTH1</strain>
        <tissue evidence="3">Young leaf</tissue>
    </source>
</reference>
<organism evidence="3 4">
    <name type="scientific">Malus domestica</name>
    <name type="common">Apple</name>
    <name type="synonym">Pyrus malus</name>
    <dbReference type="NCBI Taxonomy" id="3750"/>
    <lineage>
        <taxon>Eukaryota</taxon>
        <taxon>Viridiplantae</taxon>
        <taxon>Streptophyta</taxon>
        <taxon>Embryophyta</taxon>
        <taxon>Tracheophyta</taxon>
        <taxon>Spermatophyta</taxon>
        <taxon>Magnoliopsida</taxon>
        <taxon>eudicotyledons</taxon>
        <taxon>Gunneridae</taxon>
        <taxon>Pentapetalae</taxon>
        <taxon>rosids</taxon>
        <taxon>fabids</taxon>
        <taxon>Rosales</taxon>
        <taxon>Rosaceae</taxon>
        <taxon>Amygdaloideae</taxon>
        <taxon>Maleae</taxon>
        <taxon>Malus</taxon>
    </lineage>
</organism>